<dbReference type="InterPro" id="IPR001375">
    <property type="entry name" value="Peptidase_S9_cat"/>
</dbReference>
<sequence>MISHGIQPSPSVEIMDPYLWLEEVESDTSLDWARERNAESAARLAGERFETIESEVLQILDSDERIPSVRRRGEWLWNYWIDGEHPYGLWRRTTLASYRTDSPEWDVVIDLDELRERDGENWVWGGAAVLRGPSPDGEPWDRALISLSRGGADATVVREFSISRRAFVDDGFALEEAKSRISWIDADAVYVGTDFGPGALTDSGYPRIVKRWRRGTPLAEAVTVYEGEKTDVSVGAVYDDTPGYERHFVGRSTDFYNHEEYLLDPESGALELIDVPTDAEADVHHDLLLVSPKSPWELPSGTVAPGALVAFDFAAYRAGGREFTTIFAPDAHTSLQGYAWTKSYLLLATLHDVRSELRTLDPKDWSEVTTAGLPPLAEIGVAGTDPRESDEIFLSASSFTLPPSLLYGEAGGTVEPLKSTPAMYDADGVVAEQFFATSADGTQIPYFVVRKPAAGPQPTLLYGYGGFEISLTPGYFAGAGRSWIERGGVYVRANIRGGGEYGPTWHTSALKENRMRCYEDFSAVARDLVERGITTRDQLGAMGGSNGGLLMGVMYTMYPELFGAIVCQVPLLDMKRFHLLLAGASWMAEYGDPDDPEQWKFIAEYSPYQNLPDDAAGYRPALLVTTSTRDDRVHPGHARKFIAALRERGLDVNYYENIEGGHGGAADNKQAAFMAALAYEFLLKELS</sequence>
<dbReference type="Gene3D" id="3.40.50.1820">
    <property type="entry name" value="alpha/beta hydrolase"/>
    <property type="match status" value="1"/>
</dbReference>
<dbReference type="Proteomes" id="UP001178281">
    <property type="component" value="Unassembled WGS sequence"/>
</dbReference>
<dbReference type="Gene3D" id="2.130.10.120">
    <property type="entry name" value="Prolyl oligopeptidase, N-terminal domain"/>
    <property type="match status" value="1"/>
</dbReference>
<dbReference type="PANTHER" id="PTHR42881:SF13">
    <property type="entry name" value="PROLYL ENDOPEPTIDASE"/>
    <property type="match status" value="1"/>
</dbReference>
<evidence type="ECO:0000313" key="7">
    <source>
        <dbReference type="Proteomes" id="UP001178281"/>
    </source>
</evidence>
<dbReference type="InterPro" id="IPR002470">
    <property type="entry name" value="Peptidase_S9A"/>
</dbReference>
<evidence type="ECO:0000259" key="5">
    <source>
        <dbReference type="Pfam" id="PF02897"/>
    </source>
</evidence>
<accession>A0AA90NH33</accession>
<dbReference type="GO" id="GO:0006508">
    <property type="term" value="P:proteolysis"/>
    <property type="evidence" value="ECO:0007669"/>
    <property type="project" value="UniProtKB-KW"/>
</dbReference>
<dbReference type="InterPro" id="IPR023302">
    <property type="entry name" value="Pept_S9A_N"/>
</dbReference>
<keyword evidence="7" id="KW-1185">Reference proteome</keyword>
<dbReference type="PANTHER" id="PTHR42881">
    <property type="entry name" value="PROLYL ENDOPEPTIDASE"/>
    <property type="match status" value="1"/>
</dbReference>
<keyword evidence="2" id="KW-0378">Hydrolase</keyword>
<dbReference type="InterPro" id="IPR029058">
    <property type="entry name" value="AB_hydrolase_fold"/>
</dbReference>
<dbReference type="SUPFAM" id="SSF50993">
    <property type="entry name" value="Peptidase/esterase 'gauge' domain"/>
    <property type="match status" value="1"/>
</dbReference>
<feature type="domain" description="Peptidase S9A N-terminal" evidence="5">
    <location>
        <begin position="8"/>
        <end position="407"/>
    </location>
</feature>
<evidence type="ECO:0000256" key="2">
    <source>
        <dbReference type="ARBA" id="ARBA00022801"/>
    </source>
</evidence>
<keyword evidence="1" id="KW-0645">Protease</keyword>
<name>A0AA90NH33_9ACTN</name>
<evidence type="ECO:0000313" key="6">
    <source>
        <dbReference type="EMBL" id="MDP0398324.1"/>
    </source>
</evidence>
<dbReference type="GO" id="GO:0070012">
    <property type="term" value="F:oligopeptidase activity"/>
    <property type="evidence" value="ECO:0007669"/>
    <property type="project" value="TreeGrafter"/>
</dbReference>
<evidence type="ECO:0000256" key="1">
    <source>
        <dbReference type="ARBA" id="ARBA00022670"/>
    </source>
</evidence>
<dbReference type="Pfam" id="PF02897">
    <property type="entry name" value="Peptidase_S9_N"/>
    <property type="match status" value="1"/>
</dbReference>
<dbReference type="AlphaFoldDB" id="A0AA90NH33"/>
<organism evidence="6 7">
    <name type="scientific">Tsukamurella strandjordii</name>
    <dbReference type="NCBI Taxonomy" id="147577"/>
    <lineage>
        <taxon>Bacteria</taxon>
        <taxon>Bacillati</taxon>
        <taxon>Actinomycetota</taxon>
        <taxon>Actinomycetes</taxon>
        <taxon>Mycobacteriales</taxon>
        <taxon>Tsukamurellaceae</taxon>
        <taxon>Tsukamurella</taxon>
    </lineage>
</organism>
<keyword evidence="3" id="KW-0720">Serine protease</keyword>
<dbReference type="GO" id="GO:0005829">
    <property type="term" value="C:cytosol"/>
    <property type="evidence" value="ECO:0007669"/>
    <property type="project" value="TreeGrafter"/>
</dbReference>
<evidence type="ECO:0000259" key="4">
    <source>
        <dbReference type="Pfam" id="PF00326"/>
    </source>
</evidence>
<dbReference type="InterPro" id="IPR051167">
    <property type="entry name" value="Prolyl_oligopep/macrocyclase"/>
</dbReference>
<dbReference type="EMBL" id="JAUTIX010000003">
    <property type="protein sequence ID" value="MDP0398324.1"/>
    <property type="molecule type" value="Genomic_DNA"/>
</dbReference>
<protein>
    <submittedName>
        <fullName evidence="6">Prolyl oligopeptidase family serine peptidase</fullName>
    </submittedName>
</protein>
<dbReference type="SUPFAM" id="SSF53474">
    <property type="entry name" value="alpha/beta-Hydrolases"/>
    <property type="match status" value="1"/>
</dbReference>
<reference evidence="6" key="1">
    <citation type="submission" date="2023-08" db="EMBL/GenBank/DDBJ databases">
        <title>The draft genome of Tsukamurella strandjordii strain 050030.</title>
        <authorList>
            <person name="Zhao F."/>
            <person name="Feng Y."/>
            <person name="Zong Z."/>
        </authorList>
    </citation>
    <scope>NUCLEOTIDE SEQUENCE</scope>
    <source>
        <strain evidence="6">050030</strain>
    </source>
</reference>
<dbReference type="RefSeq" id="WP_305111232.1">
    <property type="nucleotide sequence ID" value="NZ_JAUTIX010000003.1"/>
</dbReference>
<comment type="caution">
    <text evidence="6">The sequence shown here is derived from an EMBL/GenBank/DDBJ whole genome shotgun (WGS) entry which is preliminary data.</text>
</comment>
<feature type="domain" description="Peptidase S9 prolyl oligopeptidase catalytic" evidence="4">
    <location>
        <begin position="483"/>
        <end position="686"/>
    </location>
</feature>
<proteinExistence type="predicted"/>
<gene>
    <name evidence="6" type="ORF">Q7X28_10340</name>
</gene>
<dbReference type="PRINTS" id="PR00862">
    <property type="entry name" value="PROLIGOPTASE"/>
</dbReference>
<evidence type="ECO:0000256" key="3">
    <source>
        <dbReference type="ARBA" id="ARBA00022825"/>
    </source>
</evidence>
<dbReference type="Pfam" id="PF00326">
    <property type="entry name" value="Peptidase_S9"/>
    <property type="match status" value="1"/>
</dbReference>
<dbReference type="GO" id="GO:0004252">
    <property type="term" value="F:serine-type endopeptidase activity"/>
    <property type="evidence" value="ECO:0007669"/>
    <property type="project" value="InterPro"/>
</dbReference>